<evidence type="ECO:0000256" key="1">
    <source>
        <dbReference type="SAM" id="MobiDB-lite"/>
    </source>
</evidence>
<feature type="domain" description="GIY-YIG" evidence="2">
    <location>
        <begin position="81"/>
        <end position="110"/>
    </location>
</feature>
<keyword evidence="4" id="KW-1185">Reference proteome</keyword>
<organism evidence="3 4">
    <name type="scientific">Floridaenema flaviceps BLCC-F50</name>
    <dbReference type="NCBI Taxonomy" id="3153642"/>
    <lineage>
        <taxon>Bacteria</taxon>
        <taxon>Bacillati</taxon>
        <taxon>Cyanobacteriota</taxon>
        <taxon>Cyanophyceae</taxon>
        <taxon>Oscillatoriophycideae</taxon>
        <taxon>Aerosakkonematales</taxon>
        <taxon>Aerosakkonemataceae</taxon>
        <taxon>Floridanema</taxon>
        <taxon>Floridanema flaviceps</taxon>
    </lineage>
</organism>
<dbReference type="InterPro" id="IPR000305">
    <property type="entry name" value="GIY-YIG_endonuc"/>
</dbReference>
<evidence type="ECO:0000259" key="2">
    <source>
        <dbReference type="PROSITE" id="PS50164"/>
    </source>
</evidence>
<dbReference type="PROSITE" id="PS50164">
    <property type="entry name" value="GIY_YIG"/>
    <property type="match status" value="1"/>
</dbReference>
<evidence type="ECO:0000313" key="3">
    <source>
        <dbReference type="EMBL" id="MFB2894227.1"/>
    </source>
</evidence>
<dbReference type="EMBL" id="JBHFNR010000104">
    <property type="protein sequence ID" value="MFB2894227.1"/>
    <property type="molecule type" value="Genomic_DNA"/>
</dbReference>
<gene>
    <name evidence="3" type="ORF">ACE1CI_15055</name>
</gene>
<dbReference type="RefSeq" id="WP_413263875.1">
    <property type="nucleotide sequence ID" value="NZ_JBHFNR010000104.1"/>
</dbReference>
<reference evidence="3 4" key="1">
    <citation type="submission" date="2024-09" db="EMBL/GenBank/DDBJ databases">
        <title>Floridaenema gen nov. (Aerosakkonemataceae, Aerosakkonematales ord. nov., Cyanobacteria) from benthic tropical and subtropical fresh waters, with the description of four new species.</title>
        <authorList>
            <person name="Moretto J.A."/>
            <person name="Berthold D.E."/>
            <person name="Lefler F.W."/>
            <person name="Huang I.-S."/>
            <person name="Laughinghouse H. IV."/>
        </authorList>
    </citation>
    <scope>NUCLEOTIDE SEQUENCE [LARGE SCALE GENOMIC DNA]</scope>
    <source>
        <strain evidence="3 4">BLCC-F50</strain>
    </source>
</reference>
<accession>A0ABV4XT20</accession>
<protein>
    <recommendedName>
        <fullName evidence="2">GIY-YIG domain-containing protein</fullName>
    </recommendedName>
</protein>
<name>A0ABV4XT20_9CYAN</name>
<proteinExistence type="predicted"/>
<feature type="compositionally biased region" description="Polar residues" evidence="1">
    <location>
        <begin position="43"/>
        <end position="60"/>
    </location>
</feature>
<evidence type="ECO:0000313" key="4">
    <source>
        <dbReference type="Proteomes" id="UP001576784"/>
    </source>
</evidence>
<comment type="caution">
    <text evidence="3">The sequence shown here is derived from an EMBL/GenBank/DDBJ whole genome shotgun (WGS) entry which is preliminary data.</text>
</comment>
<feature type="compositionally biased region" description="Basic and acidic residues" evidence="1">
    <location>
        <begin position="65"/>
        <end position="74"/>
    </location>
</feature>
<dbReference type="Proteomes" id="UP001576784">
    <property type="component" value="Unassembled WGS sequence"/>
</dbReference>
<sequence length="110" mass="12559">MVTAMPEVALSKVDNEQLEIEELSSEALEEELKNDLEFKKIYSATSPRPSHPTTKKTPSALSPGRMRESSCVKGKECQIPNEPGIYRFINRETRAIDYIGQTSYLRRRLQ</sequence>
<feature type="region of interest" description="Disordered" evidence="1">
    <location>
        <begin position="43"/>
        <end position="74"/>
    </location>
</feature>